<evidence type="ECO:0000313" key="2">
    <source>
        <dbReference type="Proteomes" id="UP000026915"/>
    </source>
</evidence>
<proteinExistence type="predicted"/>
<dbReference type="PANTHER" id="PTHR33103:SF110">
    <property type="entry name" value="DUF674 FAMILY PROTEIN"/>
    <property type="match status" value="1"/>
</dbReference>
<dbReference type="Proteomes" id="UP000026915">
    <property type="component" value="Chromosome 10"/>
</dbReference>
<dbReference type="EMBL" id="CM001888">
    <property type="protein sequence ID" value="EOY18348.1"/>
    <property type="molecule type" value="Genomic_DNA"/>
</dbReference>
<dbReference type="OMA" id="QMTAACT"/>
<dbReference type="AlphaFoldDB" id="A0A061FN76"/>
<name>A0A061FN76_THECC</name>
<organism evidence="1 2">
    <name type="scientific">Theobroma cacao</name>
    <name type="common">Cacao</name>
    <name type="synonym">Cocoa</name>
    <dbReference type="NCBI Taxonomy" id="3641"/>
    <lineage>
        <taxon>Eukaryota</taxon>
        <taxon>Viridiplantae</taxon>
        <taxon>Streptophyta</taxon>
        <taxon>Embryophyta</taxon>
        <taxon>Tracheophyta</taxon>
        <taxon>Spermatophyta</taxon>
        <taxon>Magnoliopsida</taxon>
        <taxon>eudicotyledons</taxon>
        <taxon>Gunneridae</taxon>
        <taxon>Pentapetalae</taxon>
        <taxon>rosids</taxon>
        <taxon>malvids</taxon>
        <taxon>Malvales</taxon>
        <taxon>Malvaceae</taxon>
        <taxon>Byttnerioideae</taxon>
        <taxon>Theobroma</taxon>
    </lineage>
</organism>
<keyword evidence="2" id="KW-1185">Reference proteome</keyword>
<dbReference type="InParanoid" id="A0A061FN76"/>
<dbReference type="Gramene" id="EOY18348">
    <property type="protein sequence ID" value="EOY18348"/>
    <property type="gene ID" value="TCM_042953"/>
</dbReference>
<dbReference type="STRING" id="3641.A0A061FN76"/>
<dbReference type="HOGENOM" id="CLU_030757_3_2_1"/>
<dbReference type="PANTHER" id="PTHR33103">
    <property type="entry name" value="OS01G0153900 PROTEIN"/>
    <property type="match status" value="1"/>
</dbReference>
<gene>
    <name evidence="1" type="ORF">TCM_042953</name>
</gene>
<protein>
    <submittedName>
        <fullName evidence="1">Uncharacterized protein</fullName>
    </submittedName>
</protein>
<dbReference type="InterPro" id="IPR007750">
    <property type="entry name" value="DUF674"/>
</dbReference>
<reference evidence="1 2" key="1">
    <citation type="journal article" date="2013" name="Genome Biol.">
        <title>The genome sequence of the most widely cultivated cacao type and its use to identify candidate genes regulating pod color.</title>
        <authorList>
            <person name="Motamayor J.C."/>
            <person name="Mockaitis K."/>
            <person name="Schmutz J."/>
            <person name="Haiminen N."/>
            <person name="Iii D.L."/>
            <person name="Cornejo O."/>
            <person name="Findley S.D."/>
            <person name="Zheng P."/>
            <person name="Utro F."/>
            <person name="Royaert S."/>
            <person name="Saski C."/>
            <person name="Jenkins J."/>
            <person name="Podicheti R."/>
            <person name="Zhao M."/>
            <person name="Scheffler B.E."/>
            <person name="Stack J.C."/>
            <person name="Feltus F.A."/>
            <person name="Mustiga G.M."/>
            <person name="Amores F."/>
            <person name="Phillips W."/>
            <person name="Marelli J.P."/>
            <person name="May G.D."/>
            <person name="Shapiro H."/>
            <person name="Ma J."/>
            <person name="Bustamante C.D."/>
            <person name="Schnell R.J."/>
            <person name="Main D."/>
            <person name="Gilbert D."/>
            <person name="Parida L."/>
            <person name="Kuhn D.N."/>
        </authorList>
    </citation>
    <scope>NUCLEOTIDE SEQUENCE [LARGE SCALE GENOMIC DNA]</scope>
    <source>
        <strain evidence="2">cv. Matina 1-6</strain>
    </source>
</reference>
<dbReference type="Pfam" id="PF05056">
    <property type="entry name" value="DUF674"/>
    <property type="match status" value="2"/>
</dbReference>
<sequence>MPAPFDSRPVKRSTVPVMAATTVSLKLLVDQESHRALFAEAGKDVDFLFNILSLPLGTVIRLLNKQGMVGCLGDLYDSIENLADNYMQPTANKDTLLKPMVFNIAANPNNTDSSSAERGYVKGVVTYMIMDDLTVRPTSTTSSITSLNKFNVKDVAVLEEKSQNGHG</sequence>
<accession>A0A061FN76</accession>
<evidence type="ECO:0000313" key="1">
    <source>
        <dbReference type="EMBL" id="EOY18348.1"/>
    </source>
</evidence>